<dbReference type="InterPro" id="IPR037026">
    <property type="entry name" value="Vgr_OB-fold_dom_sf"/>
</dbReference>
<evidence type="ECO:0000259" key="2">
    <source>
        <dbReference type="Pfam" id="PF04717"/>
    </source>
</evidence>
<dbReference type="Proteomes" id="UP001214757">
    <property type="component" value="Unassembled WGS sequence"/>
</dbReference>
<dbReference type="EMBL" id="JAQRFO010000042">
    <property type="protein sequence ID" value="MDC9623164.1"/>
    <property type="molecule type" value="Genomic_DNA"/>
</dbReference>
<comment type="caution">
    <text evidence="4">The sequence shown here is derived from an EMBL/GenBank/DDBJ whole genome shotgun (WGS) entry which is preliminary data.</text>
</comment>
<sequence length="679" mass="75177">MMKNIIDRLPAAKSGLRFTFQVAGLPGDTFSVGEFSLQEGLSELFILNLTLVKTHSLNPFKPLDEVDLTALLMQEAELQIFHGVQVQRKITGIISHADWAGTDGNKTLYTLTVRPALWRLTLNQESRIFHQQNVPAILNGLLKKHKVRADSKLYDPHQDREYVTQKRESDYGFFSRLAAEEGISFWFEDETLFFSDSHLGMTAGLPLTYSPQPETAHGIDTIYQVRLGVGMSPQRSLHKDFNYDNPRYHLSHMTSSEGFRDFGTQTPYTVFESYGRFQKDAAAKPFLKYRHEALDNQKKTGSGSSNCIKLMPGKIFEIKSHPHAPLNARWQIVGISHHGRCPQALGHDGGDGTTLSNQFSFIDGLADWRPPFYYKPLADGDETAIVVGPEGEEIFVNKDGAIKVHFHWNRYDKADDGASCWVRVAQGWNGHGFGFMAIPRIGQEVIISYLNGDIDRPIVTGCVYNGLNRPPLDLPAQKTRTTFKTKTHKGKGFNELRFEDAKGSEEVFIHAQKDMNKHILNDETHNIGHNRTHHIKNDAHLRIDNEYRVLAGNDISLSTGQKLHIKADDAILTQSGNEIHLRSGTKVVIDAGSELTLQAAGHFLKIDAGGISSSAAINLGSGAPGSGSGWGGKLPDILDKLAPINVAQAEKMVTAPSEKICLSCLIEAASTGSVMVMRG</sequence>
<dbReference type="PANTHER" id="PTHR32305:SF11">
    <property type="entry name" value="TYPE VI SECRETION SYSTEM SPIKE PROTEIN VGRG3"/>
    <property type="match status" value="1"/>
</dbReference>
<keyword evidence="5" id="KW-1185">Reference proteome</keyword>
<dbReference type="SUPFAM" id="SSF69349">
    <property type="entry name" value="Phage fibre proteins"/>
    <property type="match status" value="1"/>
</dbReference>
<dbReference type="InterPro" id="IPR006531">
    <property type="entry name" value="Gp5/Vgr_OB"/>
</dbReference>
<dbReference type="Pfam" id="PF05954">
    <property type="entry name" value="Phage_GPD"/>
    <property type="match status" value="1"/>
</dbReference>
<dbReference type="InterPro" id="IPR017847">
    <property type="entry name" value="T6SS_RhsGE_Vgr_subset"/>
</dbReference>
<protein>
    <submittedName>
        <fullName evidence="4">Type VI secretion system tip protein TssI/VgrG</fullName>
    </submittedName>
</protein>
<dbReference type="NCBIfam" id="TIGR03361">
    <property type="entry name" value="VI_Rhs_Vgr"/>
    <property type="match status" value="1"/>
</dbReference>
<dbReference type="InterPro" id="IPR006533">
    <property type="entry name" value="T6SS_Vgr_RhsGE"/>
</dbReference>
<dbReference type="SUPFAM" id="SSF69279">
    <property type="entry name" value="Phage tail proteins"/>
    <property type="match status" value="2"/>
</dbReference>
<proteinExistence type="inferred from homology"/>
<dbReference type="InterPro" id="IPR054030">
    <property type="entry name" value="Gp5_Vgr_C"/>
</dbReference>
<name>A0ABT5M633_9GAMM</name>
<reference evidence="4 5" key="1">
    <citation type="submission" date="2023-02" db="EMBL/GenBank/DDBJ databases">
        <title>Entomopathogenic bacteria.</title>
        <authorList>
            <person name="Machado R.A."/>
        </authorList>
    </citation>
    <scope>NUCLEOTIDE SEQUENCE [LARGE SCALE GENOMIC DNA]</scope>
    <source>
        <strain evidence="4 5">XENO-7</strain>
    </source>
</reference>
<evidence type="ECO:0000259" key="3">
    <source>
        <dbReference type="Pfam" id="PF22178"/>
    </source>
</evidence>
<accession>A0ABT5M633</accession>
<feature type="domain" description="Gp5/Type VI secretion system Vgr C-terminal trimerisation" evidence="3">
    <location>
        <begin position="481"/>
        <end position="569"/>
    </location>
</feature>
<evidence type="ECO:0000313" key="4">
    <source>
        <dbReference type="EMBL" id="MDC9623164.1"/>
    </source>
</evidence>
<dbReference type="Gene3D" id="4.10.220.110">
    <property type="match status" value="1"/>
</dbReference>
<dbReference type="Gene3D" id="2.30.110.50">
    <property type="match status" value="1"/>
</dbReference>
<dbReference type="RefSeq" id="WP_273580664.1">
    <property type="nucleotide sequence ID" value="NZ_JAQRFO010000042.1"/>
</dbReference>
<evidence type="ECO:0000313" key="5">
    <source>
        <dbReference type="Proteomes" id="UP001214757"/>
    </source>
</evidence>
<dbReference type="Gene3D" id="3.55.50.10">
    <property type="entry name" value="Baseplate protein-like domains"/>
    <property type="match status" value="1"/>
</dbReference>
<dbReference type="Pfam" id="PF04717">
    <property type="entry name" value="Phage_base_V"/>
    <property type="match status" value="1"/>
</dbReference>
<dbReference type="Gene3D" id="2.40.50.230">
    <property type="entry name" value="Gp5 N-terminal domain"/>
    <property type="match status" value="1"/>
</dbReference>
<dbReference type="SUPFAM" id="SSF69255">
    <property type="entry name" value="gp5 N-terminal domain-like"/>
    <property type="match status" value="1"/>
</dbReference>
<dbReference type="PANTHER" id="PTHR32305">
    <property type="match status" value="1"/>
</dbReference>
<evidence type="ECO:0000256" key="1">
    <source>
        <dbReference type="ARBA" id="ARBA00005558"/>
    </source>
</evidence>
<feature type="domain" description="Gp5/Type VI secretion system Vgr protein OB-fold" evidence="2">
    <location>
        <begin position="402"/>
        <end position="464"/>
    </location>
</feature>
<dbReference type="Pfam" id="PF22178">
    <property type="entry name" value="Gp5_trimer_C"/>
    <property type="match status" value="1"/>
</dbReference>
<comment type="similarity">
    <text evidence="1">Belongs to the VgrG protein family.</text>
</comment>
<organism evidence="4 5">
    <name type="scientific">Xenorhabdus aichiensis</name>
    <dbReference type="NCBI Taxonomy" id="3025874"/>
    <lineage>
        <taxon>Bacteria</taxon>
        <taxon>Pseudomonadati</taxon>
        <taxon>Pseudomonadota</taxon>
        <taxon>Gammaproteobacteria</taxon>
        <taxon>Enterobacterales</taxon>
        <taxon>Morganellaceae</taxon>
        <taxon>Xenorhabdus</taxon>
    </lineage>
</organism>
<dbReference type="NCBIfam" id="TIGR01646">
    <property type="entry name" value="vgr_GE"/>
    <property type="match status" value="1"/>
</dbReference>
<gene>
    <name evidence="4" type="primary">tssI</name>
    <name evidence="4" type="ORF">PSI22_16325</name>
</gene>
<dbReference type="InterPro" id="IPR050708">
    <property type="entry name" value="T6SS_VgrG/RHS"/>
</dbReference>